<comment type="caution">
    <text evidence="6">The sequence shown here is derived from an EMBL/GenBank/DDBJ whole genome shotgun (WGS) entry which is preliminary data.</text>
</comment>
<keyword evidence="4" id="KW-0732">Signal</keyword>
<keyword evidence="3" id="KW-0998">Cell outer membrane</keyword>
<evidence type="ECO:0000259" key="5">
    <source>
        <dbReference type="SMART" id="SM00062"/>
    </source>
</evidence>
<dbReference type="InterPro" id="IPR001638">
    <property type="entry name" value="Solute-binding_3/MltF_N"/>
</dbReference>
<comment type="similarity">
    <text evidence="2">Belongs to the transglycosylase Slt family.</text>
</comment>
<evidence type="ECO:0000256" key="3">
    <source>
        <dbReference type="ARBA" id="ARBA00023237"/>
    </source>
</evidence>
<dbReference type="GO" id="GO:0009279">
    <property type="term" value="C:cell outer membrane"/>
    <property type="evidence" value="ECO:0007669"/>
    <property type="project" value="UniProtKB-SubCell"/>
</dbReference>
<organism evidence="6 7">
    <name type="scientific">Aliivibrio fischeri</name>
    <name type="common">Vibrio fischeri</name>
    <dbReference type="NCBI Taxonomy" id="668"/>
    <lineage>
        <taxon>Bacteria</taxon>
        <taxon>Pseudomonadati</taxon>
        <taxon>Pseudomonadota</taxon>
        <taxon>Gammaproteobacteria</taxon>
        <taxon>Vibrionales</taxon>
        <taxon>Vibrionaceae</taxon>
        <taxon>Aliivibrio</taxon>
    </lineage>
</organism>
<dbReference type="InterPro" id="IPR008258">
    <property type="entry name" value="Transglycosylase_SLT_dom_1"/>
</dbReference>
<dbReference type="AlphaFoldDB" id="A0A510UFE0"/>
<dbReference type="SMART" id="SM00062">
    <property type="entry name" value="PBPb"/>
    <property type="match status" value="1"/>
</dbReference>
<dbReference type="PANTHER" id="PTHR37423">
    <property type="entry name" value="SOLUBLE LYTIC MUREIN TRANSGLYCOSYLASE-RELATED"/>
    <property type="match status" value="1"/>
</dbReference>
<dbReference type="CDD" id="cd13403">
    <property type="entry name" value="MLTF-like"/>
    <property type="match status" value="1"/>
</dbReference>
<dbReference type="RefSeq" id="WP_146863089.1">
    <property type="nucleotide sequence ID" value="NZ_BJTZ01000006.1"/>
</dbReference>
<dbReference type="Gene3D" id="3.40.190.10">
    <property type="entry name" value="Periplasmic binding protein-like II"/>
    <property type="match status" value="2"/>
</dbReference>
<dbReference type="CDD" id="cd01009">
    <property type="entry name" value="PBP2_YfhD_N"/>
    <property type="match status" value="1"/>
</dbReference>
<dbReference type="Proteomes" id="UP000321787">
    <property type="component" value="Unassembled WGS sequence"/>
</dbReference>
<feature type="signal peptide" evidence="4">
    <location>
        <begin position="1"/>
        <end position="20"/>
    </location>
</feature>
<keyword evidence="3" id="KW-0472">Membrane</keyword>
<dbReference type="PANTHER" id="PTHR37423:SF2">
    <property type="entry name" value="MEMBRANE-BOUND LYTIC MUREIN TRANSGLYCOSYLASE C"/>
    <property type="match status" value="1"/>
</dbReference>
<evidence type="ECO:0000313" key="6">
    <source>
        <dbReference type="EMBL" id="GEK13338.1"/>
    </source>
</evidence>
<feature type="chain" id="PRO_5021827081" evidence="4">
    <location>
        <begin position="21"/>
        <end position="477"/>
    </location>
</feature>
<name>A0A510UFE0_ALIFS</name>
<evidence type="ECO:0000256" key="4">
    <source>
        <dbReference type="SAM" id="SignalP"/>
    </source>
</evidence>
<sequence length="477" mass="55002">MNLFHKLFFTLLILPINAEALELAPLSNKSYKGDYNEISKKGVIRVLVSMEVGFYQVSNGKPIGIISEFLSHFERHLAKKNDHTHIRIIPVSDDDLIWSLKAGFGDIAVGHLAITKARLRHIDFSTPTIKDSEEWLITAKGHAPITELADLSGKEIWVKGSSSYFETLQNINEQLTSNNMAPMDVHFLEESLGDNEVLEMVENKLLPATVIENYRAILWKKIIPNIQYHEEFPLKQDINIAWAVRKNSPQLTNVVNQYITKIKKGSFLGNLIYKKYLNDEKWLAKILQTDNIDKLYELSDIFKHYSSMYNLDWQLTSALAYQESRLDNKAVSHKGAVGIMQVLPSTAKDKHVQIDNIYTLENNIHAGIKYLSFVHKRYFDKPEISADNQLYFSLAAYNAGPAKIRRIRKKAQEQGYDPNVWFNNVELMALKYISKEPVHYVSNISRYYLIYKQIVQLKEQKEQRNALNKATFDFDNI</sequence>
<evidence type="ECO:0000313" key="7">
    <source>
        <dbReference type="Proteomes" id="UP000321787"/>
    </source>
</evidence>
<dbReference type="SUPFAM" id="SSF53850">
    <property type="entry name" value="Periplasmic binding protein-like II"/>
    <property type="match status" value="1"/>
</dbReference>
<evidence type="ECO:0000256" key="1">
    <source>
        <dbReference type="ARBA" id="ARBA00004339"/>
    </source>
</evidence>
<dbReference type="EMBL" id="BJTZ01000006">
    <property type="protein sequence ID" value="GEK13338.1"/>
    <property type="molecule type" value="Genomic_DNA"/>
</dbReference>
<comment type="subcellular location">
    <subcellularLocation>
        <location evidence="1">Cell outer membrane</location>
        <topology evidence="1">Peripheral membrane protein</topology>
    </subcellularLocation>
</comment>
<proteinExistence type="inferred from homology"/>
<dbReference type="Pfam" id="PF01464">
    <property type="entry name" value="SLT"/>
    <property type="match status" value="1"/>
</dbReference>
<dbReference type="SUPFAM" id="SSF53955">
    <property type="entry name" value="Lysozyme-like"/>
    <property type="match status" value="1"/>
</dbReference>
<evidence type="ECO:0000256" key="2">
    <source>
        <dbReference type="ARBA" id="ARBA00007734"/>
    </source>
</evidence>
<protein>
    <submittedName>
        <fullName evidence="6">Peptidoglycan lytic exotransglycosylase</fullName>
    </submittedName>
</protein>
<accession>A0A510UFE0</accession>
<dbReference type="Gene3D" id="1.10.530.10">
    <property type="match status" value="1"/>
</dbReference>
<feature type="domain" description="Solute-binding protein family 3/N-terminal" evidence="5">
    <location>
        <begin position="43"/>
        <end position="280"/>
    </location>
</feature>
<gene>
    <name evidence="6" type="ORF">AFI02nite_13740</name>
</gene>
<dbReference type="InterPro" id="IPR023346">
    <property type="entry name" value="Lysozyme-like_dom_sf"/>
</dbReference>
<dbReference type="Pfam" id="PF00497">
    <property type="entry name" value="SBP_bac_3"/>
    <property type="match status" value="1"/>
</dbReference>
<reference evidence="6 7" key="1">
    <citation type="submission" date="2019-07" db="EMBL/GenBank/DDBJ databases">
        <title>Whole genome shotgun sequence of Aliivibrio fischeri NBRC 101058.</title>
        <authorList>
            <person name="Hosoyama A."/>
            <person name="Uohara A."/>
            <person name="Ohji S."/>
            <person name="Ichikawa N."/>
        </authorList>
    </citation>
    <scope>NUCLEOTIDE SEQUENCE [LARGE SCALE GENOMIC DNA]</scope>
    <source>
        <strain evidence="6 7">NBRC 101058</strain>
    </source>
</reference>